<dbReference type="InterPro" id="IPR003593">
    <property type="entry name" value="AAA+_ATPase"/>
</dbReference>
<dbReference type="PROSITE" id="PS00211">
    <property type="entry name" value="ABC_TRANSPORTER_1"/>
    <property type="match status" value="1"/>
</dbReference>
<dbReference type="InterPro" id="IPR013611">
    <property type="entry name" value="Transp-assoc_OB_typ2"/>
</dbReference>
<dbReference type="GO" id="GO:0022857">
    <property type="term" value="F:transmembrane transporter activity"/>
    <property type="evidence" value="ECO:0007669"/>
    <property type="project" value="InterPro"/>
</dbReference>
<organism evidence="5 6">
    <name type="scientific">Paenirhodobacter populi</name>
    <dbReference type="NCBI Taxonomy" id="2306993"/>
    <lineage>
        <taxon>Bacteria</taxon>
        <taxon>Pseudomonadati</taxon>
        <taxon>Pseudomonadota</taxon>
        <taxon>Alphaproteobacteria</taxon>
        <taxon>Rhodobacterales</taxon>
        <taxon>Rhodobacter group</taxon>
        <taxon>Paenirhodobacter</taxon>
    </lineage>
</organism>
<dbReference type="Pfam" id="PF08402">
    <property type="entry name" value="TOBE_2"/>
    <property type="match status" value="1"/>
</dbReference>
<dbReference type="PANTHER" id="PTHR42781:SF4">
    <property type="entry name" value="SPERMIDINE_PUTRESCINE IMPORT ATP-BINDING PROTEIN POTA"/>
    <property type="match status" value="1"/>
</dbReference>
<dbReference type="Proteomes" id="UP000284476">
    <property type="component" value="Unassembled WGS sequence"/>
</dbReference>
<evidence type="ECO:0000313" key="5">
    <source>
        <dbReference type="EMBL" id="RWR16943.1"/>
    </source>
</evidence>
<dbReference type="InterPro" id="IPR012340">
    <property type="entry name" value="NA-bd_OB-fold"/>
</dbReference>
<gene>
    <name evidence="5" type="ORF">D2T30_20335</name>
</gene>
<reference evidence="5 6" key="1">
    <citation type="submission" date="2019-01" db="EMBL/GenBank/DDBJ databases">
        <title>Sinorhodobacter populi sp. nov. isolated from the symptomatic bark tissue of Populus euramericana canker.</title>
        <authorList>
            <person name="Xu G."/>
        </authorList>
    </citation>
    <scope>NUCLEOTIDE SEQUENCE [LARGE SCALE GENOMIC DNA]</scope>
    <source>
        <strain evidence="5 6">SK2B-1</strain>
    </source>
</reference>
<dbReference type="Pfam" id="PF00005">
    <property type="entry name" value="ABC_tran"/>
    <property type="match status" value="1"/>
</dbReference>
<dbReference type="GO" id="GO:0015697">
    <property type="term" value="P:quaternary ammonium group transport"/>
    <property type="evidence" value="ECO:0007669"/>
    <property type="project" value="UniProtKB-ARBA"/>
</dbReference>
<dbReference type="FunFam" id="3.40.50.300:FF:000425">
    <property type="entry name" value="Probable ABC transporter, ATP-binding subunit"/>
    <property type="match status" value="1"/>
</dbReference>
<dbReference type="RefSeq" id="WP_128210324.1">
    <property type="nucleotide sequence ID" value="NZ_JBHRSO010000034.1"/>
</dbReference>
<keyword evidence="3 5" id="KW-0067">ATP-binding</keyword>
<evidence type="ECO:0000313" key="6">
    <source>
        <dbReference type="Proteomes" id="UP000284476"/>
    </source>
</evidence>
<accession>A0A443J8X7</accession>
<reference evidence="5 6" key="2">
    <citation type="submission" date="2019-01" db="EMBL/GenBank/DDBJ databases">
        <authorList>
            <person name="Li Y."/>
        </authorList>
    </citation>
    <scope>NUCLEOTIDE SEQUENCE [LARGE SCALE GENOMIC DNA]</scope>
    <source>
        <strain evidence="5 6">SK2B-1</strain>
    </source>
</reference>
<dbReference type="InterPro" id="IPR027417">
    <property type="entry name" value="P-loop_NTPase"/>
</dbReference>
<dbReference type="PROSITE" id="PS50893">
    <property type="entry name" value="ABC_TRANSPORTER_2"/>
    <property type="match status" value="1"/>
</dbReference>
<dbReference type="AlphaFoldDB" id="A0A443J8X7"/>
<dbReference type="SMART" id="SM00382">
    <property type="entry name" value="AAA"/>
    <property type="match status" value="1"/>
</dbReference>
<dbReference type="InterPro" id="IPR050093">
    <property type="entry name" value="ABC_SmlMolc_Importer"/>
</dbReference>
<dbReference type="GO" id="GO:0043190">
    <property type="term" value="C:ATP-binding cassette (ABC) transporter complex"/>
    <property type="evidence" value="ECO:0007669"/>
    <property type="project" value="InterPro"/>
</dbReference>
<keyword evidence="2" id="KW-0547">Nucleotide-binding</keyword>
<dbReference type="Gene3D" id="3.40.50.300">
    <property type="entry name" value="P-loop containing nucleotide triphosphate hydrolases"/>
    <property type="match status" value="1"/>
</dbReference>
<dbReference type="SUPFAM" id="SSF52540">
    <property type="entry name" value="P-loop containing nucleoside triphosphate hydrolases"/>
    <property type="match status" value="1"/>
</dbReference>
<dbReference type="Gene3D" id="2.40.50.140">
    <property type="entry name" value="Nucleic acid-binding proteins"/>
    <property type="match status" value="1"/>
</dbReference>
<comment type="caution">
    <text evidence="5">The sequence shown here is derived from an EMBL/GenBank/DDBJ whole genome shotgun (WGS) entry which is preliminary data.</text>
</comment>
<dbReference type="EMBL" id="SAUZ01000034">
    <property type="protein sequence ID" value="RWR16943.1"/>
    <property type="molecule type" value="Genomic_DNA"/>
</dbReference>
<evidence type="ECO:0000256" key="3">
    <source>
        <dbReference type="ARBA" id="ARBA00022840"/>
    </source>
</evidence>
<dbReference type="SUPFAM" id="SSF50331">
    <property type="entry name" value="MOP-like"/>
    <property type="match status" value="1"/>
</dbReference>
<dbReference type="GO" id="GO:0005524">
    <property type="term" value="F:ATP binding"/>
    <property type="evidence" value="ECO:0007669"/>
    <property type="project" value="UniProtKB-KW"/>
</dbReference>
<evidence type="ECO:0000259" key="4">
    <source>
        <dbReference type="PROSITE" id="PS50893"/>
    </source>
</evidence>
<evidence type="ECO:0000256" key="1">
    <source>
        <dbReference type="ARBA" id="ARBA00022448"/>
    </source>
</evidence>
<protein>
    <submittedName>
        <fullName evidence="5">ABC transporter ATP-binding protein</fullName>
    </submittedName>
</protein>
<dbReference type="InterPro" id="IPR003439">
    <property type="entry name" value="ABC_transporter-like_ATP-bd"/>
</dbReference>
<dbReference type="PANTHER" id="PTHR42781">
    <property type="entry name" value="SPERMIDINE/PUTRESCINE IMPORT ATP-BINDING PROTEIN POTA"/>
    <property type="match status" value="1"/>
</dbReference>
<sequence length="358" mass="37993">MADVELRNVSKLFGAGKVVDDIDLQVERGEFFSLLGPSGCGKTTTLRMIAGLEAPTSGDVMIRGQRVNDVPIEKRATNLVFQKMALFPHMNVFDNVAFGLTIKRMPRAEIRRKVEAMLAVVSLEDFIARPVTGLSGGQQQRVAIARALVNEPAVLLLDEPLGALDLKLQLRLQRELRQIQKATGTTFIYVTHNQAEALTMSDRLAVMNGGRIEQLGTPAEMYLAPATSFVASFIGRTNLLEGRIASVCAGAARIEAGGLSFLLPAGGATSGERLALSLRPERIALVGAGQGQTQGRIAEVEFMGATVLYRVALAAGPTLLVQALAGNAPLAGGTSVGLDFAQDAAVPIRATTVSEDTE</sequence>
<dbReference type="Gene3D" id="2.40.50.100">
    <property type="match status" value="1"/>
</dbReference>
<dbReference type="InterPro" id="IPR008995">
    <property type="entry name" value="Mo/tungstate-bd_C_term_dom"/>
</dbReference>
<keyword evidence="1" id="KW-0813">Transport</keyword>
<name>A0A443J8X7_9RHOB</name>
<dbReference type="GO" id="GO:0016887">
    <property type="term" value="F:ATP hydrolysis activity"/>
    <property type="evidence" value="ECO:0007669"/>
    <property type="project" value="InterPro"/>
</dbReference>
<evidence type="ECO:0000256" key="2">
    <source>
        <dbReference type="ARBA" id="ARBA00022741"/>
    </source>
</evidence>
<dbReference type="InterPro" id="IPR017871">
    <property type="entry name" value="ABC_transporter-like_CS"/>
</dbReference>
<feature type="domain" description="ABC transporter" evidence="4">
    <location>
        <begin position="4"/>
        <end position="234"/>
    </location>
</feature>
<proteinExistence type="predicted"/>